<keyword evidence="4 6" id="KW-1133">Transmembrane helix</keyword>
<keyword evidence="5 6" id="KW-0472">Membrane</keyword>
<evidence type="ECO:0000256" key="4">
    <source>
        <dbReference type="ARBA" id="ARBA00022989"/>
    </source>
</evidence>
<dbReference type="Proteomes" id="UP000593567">
    <property type="component" value="Unassembled WGS sequence"/>
</dbReference>
<name>A0A7J7K615_BUGNE</name>
<proteinExistence type="inferred from homology"/>
<dbReference type="PANTHER" id="PTHR23291:SF32">
    <property type="entry name" value="BAX INHIBITOR 1"/>
    <property type="match status" value="1"/>
</dbReference>
<gene>
    <name evidence="7" type="ORF">EB796_008671</name>
</gene>
<evidence type="ECO:0000313" key="7">
    <source>
        <dbReference type="EMBL" id="KAF6033016.1"/>
    </source>
</evidence>
<dbReference type="GO" id="GO:0033119">
    <property type="term" value="P:negative regulation of RNA splicing"/>
    <property type="evidence" value="ECO:0007669"/>
    <property type="project" value="TreeGrafter"/>
</dbReference>
<reference evidence="7" key="1">
    <citation type="submission" date="2020-06" db="EMBL/GenBank/DDBJ databases">
        <title>Draft genome of Bugula neritina, a colonial animal packing powerful symbionts and potential medicines.</title>
        <authorList>
            <person name="Rayko M."/>
        </authorList>
    </citation>
    <scope>NUCLEOTIDE SEQUENCE [LARGE SCALE GENOMIC DNA]</scope>
    <source>
        <strain evidence="7">Kwan_BN1</strain>
    </source>
</reference>
<comment type="caution">
    <text evidence="6">Lacks conserved residue(s) required for the propagation of feature annotation.</text>
</comment>
<keyword evidence="3 6" id="KW-0812">Transmembrane</keyword>
<evidence type="ECO:0000256" key="6">
    <source>
        <dbReference type="RuleBase" id="RU004379"/>
    </source>
</evidence>
<evidence type="ECO:0000256" key="3">
    <source>
        <dbReference type="ARBA" id="ARBA00022692"/>
    </source>
</evidence>
<protein>
    <submittedName>
        <fullName evidence="7">TMBIM6</fullName>
    </submittedName>
</protein>
<evidence type="ECO:0000256" key="1">
    <source>
        <dbReference type="ARBA" id="ARBA00004141"/>
    </source>
</evidence>
<comment type="subcellular location">
    <subcellularLocation>
        <location evidence="1">Membrane</location>
        <topology evidence="1">Multi-pass membrane protein</topology>
    </subcellularLocation>
</comment>
<feature type="transmembrane region" description="Helical" evidence="6">
    <location>
        <begin position="151"/>
        <end position="168"/>
    </location>
</feature>
<evidence type="ECO:0000256" key="2">
    <source>
        <dbReference type="ARBA" id="ARBA00010350"/>
    </source>
</evidence>
<comment type="similarity">
    <text evidence="2 6">Belongs to the BI1 family.</text>
</comment>
<dbReference type="OrthoDB" id="1277691at2759"/>
<dbReference type="InterPro" id="IPR006214">
    <property type="entry name" value="Bax_inhibitor_1-related"/>
</dbReference>
<feature type="transmembrane region" description="Helical" evidence="6">
    <location>
        <begin position="94"/>
        <end position="115"/>
    </location>
</feature>
<keyword evidence="8" id="KW-1185">Reference proteome</keyword>
<sequence length="218" mass="25275">MINYIHLRKCVQLFIYCIAGSNCRSLCQRFNGHHAGGWIFDSNNYIGSDFLAESHTSRVKECFKKNWHTHWIGFLTGVSMGPLLQYAAFLDPSLITTAFTGACVIFGSFTLAALFSRDRTWLYLGGTLMTVLGWMTFASLVNIFFRSTILFQAQIYVGLALFCLFVLYDTQMIIEKRRMGDDDYIWHSVDLFLDFVHIFRKLLIILSQKEEDKKKRRN</sequence>
<dbReference type="GO" id="GO:0019899">
    <property type="term" value="F:enzyme binding"/>
    <property type="evidence" value="ECO:0007669"/>
    <property type="project" value="TreeGrafter"/>
</dbReference>
<dbReference type="PANTHER" id="PTHR23291">
    <property type="entry name" value="BAX INHIBITOR-RELATED"/>
    <property type="match status" value="1"/>
</dbReference>
<comment type="caution">
    <text evidence="7">The sequence shown here is derived from an EMBL/GenBank/DDBJ whole genome shotgun (WGS) entry which is preliminary data.</text>
</comment>
<evidence type="ECO:0000256" key="5">
    <source>
        <dbReference type="ARBA" id="ARBA00023136"/>
    </source>
</evidence>
<dbReference type="GO" id="GO:0034620">
    <property type="term" value="P:cellular response to unfolded protein"/>
    <property type="evidence" value="ECO:0007669"/>
    <property type="project" value="TreeGrafter"/>
</dbReference>
<feature type="transmembrane region" description="Helical" evidence="6">
    <location>
        <begin position="67"/>
        <end position="88"/>
    </location>
</feature>
<dbReference type="EMBL" id="VXIV02001463">
    <property type="protein sequence ID" value="KAF6033016.1"/>
    <property type="molecule type" value="Genomic_DNA"/>
</dbReference>
<evidence type="ECO:0000313" key="8">
    <source>
        <dbReference type="Proteomes" id="UP000593567"/>
    </source>
</evidence>
<dbReference type="Pfam" id="PF01027">
    <property type="entry name" value="Bax1-I"/>
    <property type="match status" value="1"/>
</dbReference>
<feature type="transmembrane region" description="Helical" evidence="6">
    <location>
        <begin position="122"/>
        <end position="145"/>
    </location>
</feature>
<dbReference type="GO" id="GO:0031966">
    <property type="term" value="C:mitochondrial membrane"/>
    <property type="evidence" value="ECO:0007669"/>
    <property type="project" value="TreeGrafter"/>
</dbReference>
<dbReference type="GO" id="GO:2001234">
    <property type="term" value="P:negative regulation of apoptotic signaling pathway"/>
    <property type="evidence" value="ECO:0007669"/>
    <property type="project" value="TreeGrafter"/>
</dbReference>
<accession>A0A7J7K615</accession>
<organism evidence="7 8">
    <name type="scientific">Bugula neritina</name>
    <name type="common">Brown bryozoan</name>
    <name type="synonym">Sertularia neritina</name>
    <dbReference type="NCBI Taxonomy" id="10212"/>
    <lineage>
        <taxon>Eukaryota</taxon>
        <taxon>Metazoa</taxon>
        <taxon>Spiralia</taxon>
        <taxon>Lophotrochozoa</taxon>
        <taxon>Bryozoa</taxon>
        <taxon>Gymnolaemata</taxon>
        <taxon>Cheilostomatida</taxon>
        <taxon>Flustrina</taxon>
        <taxon>Buguloidea</taxon>
        <taxon>Bugulidae</taxon>
        <taxon>Bugula</taxon>
    </lineage>
</organism>
<dbReference type="AlphaFoldDB" id="A0A7J7K615"/>